<name>A0A1D1UMM3_RAMVA</name>
<dbReference type="AlphaFoldDB" id="A0A1D1UMM3"/>
<proteinExistence type="predicted"/>
<protein>
    <submittedName>
        <fullName evidence="2">Uncharacterized protein</fullName>
    </submittedName>
</protein>
<feature type="region of interest" description="Disordered" evidence="1">
    <location>
        <begin position="1"/>
        <end position="30"/>
    </location>
</feature>
<keyword evidence="3" id="KW-1185">Reference proteome</keyword>
<dbReference type="EMBL" id="BDGG01000001">
    <property type="protein sequence ID" value="GAU89800.1"/>
    <property type="molecule type" value="Genomic_DNA"/>
</dbReference>
<evidence type="ECO:0000256" key="1">
    <source>
        <dbReference type="SAM" id="MobiDB-lite"/>
    </source>
</evidence>
<evidence type="ECO:0000313" key="3">
    <source>
        <dbReference type="Proteomes" id="UP000186922"/>
    </source>
</evidence>
<dbReference type="Proteomes" id="UP000186922">
    <property type="component" value="Unassembled WGS sequence"/>
</dbReference>
<gene>
    <name evidence="2" type="primary">RvY_02309-1</name>
    <name evidence="2" type="synonym">RvY_02309.1</name>
    <name evidence="2" type="ORF">RvY_02309</name>
</gene>
<organism evidence="2 3">
    <name type="scientific">Ramazzottius varieornatus</name>
    <name type="common">Water bear</name>
    <name type="synonym">Tardigrade</name>
    <dbReference type="NCBI Taxonomy" id="947166"/>
    <lineage>
        <taxon>Eukaryota</taxon>
        <taxon>Metazoa</taxon>
        <taxon>Ecdysozoa</taxon>
        <taxon>Tardigrada</taxon>
        <taxon>Eutardigrada</taxon>
        <taxon>Parachela</taxon>
        <taxon>Hypsibioidea</taxon>
        <taxon>Ramazzottiidae</taxon>
        <taxon>Ramazzottius</taxon>
    </lineage>
</organism>
<accession>A0A1D1UMM3</accession>
<comment type="caution">
    <text evidence="2">The sequence shown here is derived from an EMBL/GenBank/DDBJ whole genome shotgun (WGS) entry which is preliminary data.</text>
</comment>
<evidence type="ECO:0000313" key="2">
    <source>
        <dbReference type="EMBL" id="GAU89800.1"/>
    </source>
</evidence>
<sequence>MLHLRQSVGRQVGSLPESSGQRLPRRRCPGRSEAETILLSPHATWPCRSHRKTTQLCSTGEIVSCGFNDLSSLHNCRSCFPGLAKPKFWPKHLLL</sequence>
<reference evidence="2 3" key="1">
    <citation type="journal article" date="2016" name="Nat. Commun.">
        <title>Extremotolerant tardigrade genome and improved radiotolerance of human cultured cells by tardigrade-unique protein.</title>
        <authorList>
            <person name="Hashimoto T."/>
            <person name="Horikawa D.D."/>
            <person name="Saito Y."/>
            <person name="Kuwahara H."/>
            <person name="Kozuka-Hata H."/>
            <person name="Shin-I T."/>
            <person name="Minakuchi Y."/>
            <person name="Ohishi K."/>
            <person name="Motoyama A."/>
            <person name="Aizu T."/>
            <person name="Enomoto A."/>
            <person name="Kondo K."/>
            <person name="Tanaka S."/>
            <person name="Hara Y."/>
            <person name="Koshikawa S."/>
            <person name="Sagara H."/>
            <person name="Miura T."/>
            <person name="Yokobori S."/>
            <person name="Miyagawa K."/>
            <person name="Suzuki Y."/>
            <person name="Kubo T."/>
            <person name="Oyama M."/>
            <person name="Kohara Y."/>
            <person name="Fujiyama A."/>
            <person name="Arakawa K."/>
            <person name="Katayama T."/>
            <person name="Toyoda A."/>
            <person name="Kunieda T."/>
        </authorList>
    </citation>
    <scope>NUCLEOTIDE SEQUENCE [LARGE SCALE GENOMIC DNA]</scope>
    <source>
        <strain evidence="2 3">YOKOZUNA-1</strain>
    </source>
</reference>